<name>A0ABS8PZI1_9BACT</name>
<keyword evidence="1" id="KW-1133">Transmembrane helix</keyword>
<dbReference type="PIRSF" id="PIRSF018266">
    <property type="entry name" value="FecR"/>
    <property type="match status" value="1"/>
</dbReference>
<organism evidence="4 5">
    <name type="scientific">Niabella pedocola</name>
    <dbReference type="NCBI Taxonomy" id="1752077"/>
    <lineage>
        <taxon>Bacteria</taxon>
        <taxon>Pseudomonadati</taxon>
        <taxon>Bacteroidota</taxon>
        <taxon>Chitinophagia</taxon>
        <taxon>Chitinophagales</taxon>
        <taxon>Chitinophagaceae</taxon>
        <taxon>Niabella</taxon>
    </lineage>
</organism>
<feature type="transmembrane region" description="Helical" evidence="1">
    <location>
        <begin position="95"/>
        <end position="115"/>
    </location>
</feature>
<dbReference type="InterPro" id="IPR006860">
    <property type="entry name" value="FecR"/>
</dbReference>
<dbReference type="Pfam" id="PF16344">
    <property type="entry name" value="FecR_C"/>
    <property type="match status" value="1"/>
</dbReference>
<accession>A0ABS8PZI1</accession>
<evidence type="ECO:0000259" key="3">
    <source>
        <dbReference type="Pfam" id="PF16344"/>
    </source>
</evidence>
<dbReference type="RefSeq" id="WP_231007812.1">
    <property type="nucleotide sequence ID" value="NZ_JAJNEC010000007.1"/>
</dbReference>
<dbReference type="InterPro" id="IPR012373">
    <property type="entry name" value="Ferrdict_sens_TM"/>
</dbReference>
<evidence type="ECO:0000313" key="5">
    <source>
        <dbReference type="Proteomes" id="UP001199816"/>
    </source>
</evidence>
<evidence type="ECO:0000313" key="4">
    <source>
        <dbReference type="EMBL" id="MCD2425346.1"/>
    </source>
</evidence>
<dbReference type="EMBL" id="JAJNEC010000007">
    <property type="protein sequence ID" value="MCD2425346.1"/>
    <property type="molecule type" value="Genomic_DNA"/>
</dbReference>
<dbReference type="PANTHER" id="PTHR30273:SF2">
    <property type="entry name" value="PROTEIN FECR"/>
    <property type="match status" value="1"/>
</dbReference>
<feature type="domain" description="FecR protein" evidence="2">
    <location>
        <begin position="129"/>
        <end position="223"/>
    </location>
</feature>
<evidence type="ECO:0000259" key="2">
    <source>
        <dbReference type="Pfam" id="PF04773"/>
    </source>
</evidence>
<sequence>MHFSENRFYELLYRKLAGEAGIGELKELEQLLQENPGFGLLHDQVLKPDPVAPVAETEAAYMAHYVKMMQAGAAPPKMPLVVSPRQSGSRRVKRVVRLAVAAVVILAIGTSLWMFNRKAGGWPSLKTVAATEHGSKSKLTLSDGSVVHLNTNSNLSYGAGFGRGTREVYLTGEAFFEVAHNPDIPFIVHTAEADIKVLGTVFNVRDYMDESKMETSLLKGSIELALATNKDRRIRLHPSDKVVIEKLSGTTADSRTVRLTNINVTDSVVLETSWLQNKLAFADKSFSEIALDLKHRFGLTVVFKNPEVEHYRYTGVFDDSNAADVLNVLQMIKPFQYKIKDAQVIIF</sequence>
<feature type="domain" description="Protein FecR C-terminal" evidence="3">
    <location>
        <begin position="278"/>
        <end position="346"/>
    </location>
</feature>
<proteinExistence type="predicted"/>
<evidence type="ECO:0000256" key="1">
    <source>
        <dbReference type="SAM" id="Phobius"/>
    </source>
</evidence>
<protein>
    <submittedName>
        <fullName evidence="4">FecR domain-containing protein</fullName>
    </submittedName>
</protein>
<dbReference type="InterPro" id="IPR032508">
    <property type="entry name" value="FecR_C"/>
</dbReference>
<reference evidence="4 5" key="1">
    <citation type="submission" date="2021-11" db="EMBL/GenBank/DDBJ databases">
        <title>Genomic of Niabella pedocola.</title>
        <authorList>
            <person name="Wu T."/>
        </authorList>
    </citation>
    <scope>NUCLEOTIDE SEQUENCE [LARGE SCALE GENOMIC DNA]</scope>
    <source>
        <strain evidence="4 5">JCM 31011</strain>
    </source>
</reference>
<gene>
    <name evidence="4" type="ORF">LQ567_21360</name>
</gene>
<dbReference type="Gene3D" id="2.60.120.1440">
    <property type="match status" value="1"/>
</dbReference>
<dbReference type="Gene3D" id="3.55.50.30">
    <property type="match status" value="1"/>
</dbReference>
<keyword evidence="1" id="KW-0812">Transmembrane</keyword>
<keyword evidence="5" id="KW-1185">Reference proteome</keyword>
<dbReference type="Proteomes" id="UP001199816">
    <property type="component" value="Unassembled WGS sequence"/>
</dbReference>
<dbReference type="Pfam" id="PF04773">
    <property type="entry name" value="FecR"/>
    <property type="match status" value="1"/>
</dbReference>
<keyword evidence="1" id="KW-0472">Membrane</keyword>
<dbReference type="PANTHER" id="PTHR30273">
    <property type="entry name" value="PERIPLASMIC SIGNAL SENSOR AND SIGMA FACTOR ACTIVATOR FECR-RELATED"/>
    <property type="match status" value="1"/>
</dbReference>
<comment type="caution">
    <text evidence="4">The sequence shown here is derived from an EMBL/GenBank/DDBJ whole genome shotgun (WGS) entry which is preliminary data.</text>
</comment>